<sequence>MSFKDFLIKAKLVEPDPVEAELEGASSGPGELIIETVALSPNADAATESGGIAENTPLETIYAGAGLPASNFPAERLLKVLDGLRAMDAVHQRAAVAAMDAADDSWQIEDVLADAARKVKALHVHVSRLGTALAAVQEQEKRQKAKLNQDYEALRQSIAEQMAQLQEAAQLAAGEHANALNALEAKTLAAVGASQREQRRLQQEIERLEALGRQLGQDQQA</sequence>
<proteinExistence type="predicted"/>
<dbReference type="EMBL" id="FPKR01000007">
    <property type="protein sequence ID" value="SFZ76479.1"/>
    <property type="molecule type" value="Genomic_DNA"/>
</dbReference>
<evidence type="ECO:0000313" key="3">
    <source>
        <dbReference type="Proteomes" id="UP000186513"/>
    </source>
</evidence>
<accession>A0A1K2HI71</accession>
<dbReference type="STRING" id="1121279.SAMN02745887_01975"/>
<dbReference type="RefSeq" id="WP_139256113.1">
    <property type="nucleotide sequence ID" value="NZ_FPKR01000007.1"/>
</dbReference>
<dbReference type="AlphaFoldDB" id="A0A1K2HI71"/>
<reference evidence="2 3" key="1">
    <citation type="submission" date="2016-11" db="EMBL/GenBank/DDBJ databases">
        <authorList>
            <person name="Jaros S."/>
            <person name="Januszkiewicz K."/>
            <person name="Wedrychowicz H."/>
        </authorList>
    </citation>
    <scope>NUCLEOTIDE SEQUENCE [LARGE SCALE GENOMIC DNA]</scope>
    <source>
        <strain evidence="2 3">DSM 18899</strain>
    </source>
</reference>
<dbReference type="Proteomes" id="UP000186513">
    <property type="component" value="Unassembled WGS sequence"/>
</dbReference>
<feature type="coiled-coil region" evidence="1">
    <location>
        <begin position="137"/>
        <end position="218"/>
    </location>
</feature>
<gene>
    <name evidence="2" type="ORF">SAMN02745887_01975</name>
</gene>
<protein>
    <submittedName>
        <fullName evidence="2">Uncharacterized protein</fullName>
    </submittedName>
</protein>
<dbReference type="OrthoDB" id="8907468at2"/>
<evidence type="ECO:0000313" key="2">
    <source>
        <dbReference type="EMBL" id="SFZ76479.1"/>
    </source>
</evidence>
<keyword evidence="1" id="KW-0175">Coiled coil</keyword>
<name>A0A1K2HI71_9NEIS</name>
<keyword evidence="3" id="KW-1185">Reference proteome</keyword>
<organism evidence="2 3">
    <name type="scientific">Chitinimonas taiwanensis DSM 18899</name>
    <dbReference type="NCBI Taxonomy" id="1121279"/>
    <lineage>
        <taxon>Bacteria</taxon>
        <taxon>Pseudomonadati</taxon>
        <taxon>Pseudomonadota</taxon>
        <taxon>Betaproteobacteria</taxon>
        <taxon>Neisseriales</taxon>
        <taxon>Chitinibacteraceae</taxon>
        <taxon>Chitinimonas</taxon>
    </lineage>
</organism>
<evidence type="ECO:0000256" key="1">
    <source>
        <dbReference type="SAM" id="Coils"/>
    </source>
</evidence>